<reference evidence="2 3" key="1">
    <citation type="submission" date="2020-01" db="EMBL/GenBank/DDBJ databases">
        <title>Identification and distribution of gene clusters putatively required for synthesis of sphingolipid metabolism inhibitors in phylogenetically diverse species of the filamentous fungus Fusarium.</title>
        <authorList>
            <person name="Kim H.-S."/>
            <person name="Busman M."/>
            <person name="Brown D.W."/>
            <person name="Divon H."/>
            <person name="Uhlig S."/>
            <person name="Proctor R.H."/>
        </authorList>
    </citation>
    <scope>NUCLEOTIDE SEQUENCE [LARGE SCALE GENOMIC DNA]</scope>
    <source>
        <strain evidence="2 3">NRRL 20459</strain>
    </source>
</reference>
<evidence type="ECO:0000313" key="2">
    <source>
        <dbReference type="EMBL" id="KAF4466580.1"/>
    </source>
</evidence>
<feature type="compositionally biased region" description="Low complexity" evidence="1">
    <location>
        <begin position="9"/>
        <end position="19"/>
    </location>
</feature>
<keyword evidence="3" id="KW-1185">Reference proteome</keyword>
<protein>
    <submittedName>
        <fullName evidence="2">Uncharacterized protein</fullName>
    </submittedName>
</protein>
<proteinExistence type="predicted"/>
<feature type="compositionally biased region" description="Acidic residues" evidence="1">
    <location>
        <begin position="48"/>
        <end position="62"/>
    </location>
</feature>
<evidence type="ECO:0000313" key="3">
    <source>
        <dbReference type="Proteomes" id="UP000554235"/>
    </source>
</evidence>
<dbReference type="OrthoDB" id="4121058at2759"/>
<dbReference type="EMBL" id="JAADYS010000854">
    <property type="protein sequence ID" value="KAF4466580.1"/>
    <property type="molecule type" value="Genomic_DNA"/>
</dbReference>
<organism evidence="2 3">
    <name type="scientific">Fusarium albosuccineum</name>
    <dbReference type="NCBI Taxonomy" id="1237068"/>
    <lineage>
        <taxon>Eukaryota</taxon>
        <taxon>Fungi</taxon>
        <taxon>Dikarya</taxon>
        <taxon>Ascomycota</taxon>
        <taxon>Pezizomycotina</taxon>
        <taxon>Sordariomycetes</taxon>
        <taxon>Hypocreomycetidae</taxon>
        <taxon>Hypocreales</taxon>
        <taxon>Nectriaceae</taxon>
        <taxon>Fusarium</taxon>
        <taxon>Fusarium decemcellulare species complex</taxon>
    </lineage>
</organism>
<sequence>MSRESSPETSPAKTTTSSDSDSERETSPDSSGSSVDSGDSPLNIWGESSDDDHDDGDDDLQDFDDHAALAPLGTVNGIYKIKCEYMKFMHGFSSKDLGLALRPVGSSLWAKFGLGFYEGVMYFEECPRESSGDQVWFKWRGRVEGGPIYYGGEHRGWIKFLGGGRISGWMEQFTFEGWHDPNQPPTTRRELQEFRREWNSYTKARYDKEYRDYFSRFP</sequence>
<name>A0A8H4LDZ8_9HYPO</name>
<feature type="region of interest" description="Disordered" evidence="1">
    <location>
        <begin position="1"/>
        <end position="62"/>
    </location>
</feature>
<evidence type="ECO:0000256" key="1">
    <source>
        <dbReference type="SAM" id="MobiDB-lite"/>
    </source>
</evidence>
<dbReference type="AlphaFoldDB" id="A0A8H4LDZ8"/>
<comment type="caution">
    <text evidence="2">The sequence shown here is derived from an EMBL/GenBank/DDBJ whole genome shotgun (WGS) entry which is preliminary data.</text>
</comment>
<feature type="compositionally biased region" description="Low complexity" evidence="1">
    <location>
        <begin position="28"/>
        <end position="41"/>
    </location>
</feature>
<dbReference type="Proteomes" id="UP000554235">
    <property type="component" value="Unassembled WGS sequence"/>
</dbReference>
<accession>A0A8H4LDZ8</accession>
<gene>
    <name evidence="2" type="ORF">FALBO_6560</name>
</gene>